<keyword evidence="4" id="KW-0808">Transferase</keyword>
<evidence type="ECO:0000256" key="2">
    <source>
        <dbReference type="ARBA" id="ARBA00012003"/>
    </source>
</evidence>
<dbReference type="AlphaFoldDB" id="J5TN88"/>
<dbReference type="InterPro" id="IPR012901">
    <property type="entry name" value="CARME"/>
</dbReference>
<feature type="compositionally biased region" description="Basic and acidic residues" evidence="6">
    <location>
        <begin position="170"/>
        <end position="180"/>
    </location>
</feature>
<evidence type="ECO:0000256" key="6">
    <source>
        <dbReference type="SAM" id="MobiDB-lite"/>
    </source>
</evidence>
<feature type="compositionally biased region" description="Basic and acidic residues" evidence="6">
    <location>
        <begin position="137"/>
        <end position="151"/>
    </location>
</feature>
<dbReference type="PANTHER" id="PTHR12303">
    <property type="entry name" value="CARNOSINE N-METHYLTRANSFERASE"/>
    <property type="match status" value="1"/>
</dbReference>
<keyword evidence="5" id="KW-0949">S-adenosyl-L-methionine</keyword>
<evidence type="ECO:0000313" key="8">
    <source>
        <dbReference type="Proteomes" id="UP000002748"/>
    </source>
</evidence>
<dbReference type="EC" id="2.1.1.22" evidence="2"/>
<evidence type="ECO:0000256" key="1">
    <source>
        <dbReference type="ARBA" id="ARBA00010086"/>
    </source>
</evidence>
<feature type="compositionally biased region" description="Basic residues" evidence="6">
    <location>
        <begin position="127"/>
        <end position="136"/>
    </location>
</feature>
<dbReference type="GO" id="GO:0032259">
    <property type="term" value="P:methylation"/>
    <property type="evidence" value="ECO:0007669"/>
    <property type="project" value="UniProtKB-KW"/>
</dbReference>
<dbReference type="KEGG" id="tasa:A1Q1_06987"/>
<gene>
    <name evidence="7" type="ORF">A1Q1_06987</name>
</gene>
<proteinExistence type="inferred from homology"/>
<reference evidence="7 8" key="1">
    <citation type="journal article" date="2012" name="Eukaryot. Cell">
        <title>Draft genome sequence of CBS 2479, the standard type strain of Trichosporon asahii.</title>
        <authorList>
            <person name="Yang R.Y."/>
            <person name="Li H.T."/>
            <person name="Zhu H."/>
            <person name="Zhou G.P."/>
            <person name="Wang M."/>
            <person name="Wang L."/>
        </authorList>
    </citation>
    <scope>NUCLEOTIDE SEQUENCE [LARGE SCALE GENOMIC DNA]</scope>
    <source>
        <strain evidence="8">ATCC 90039 / CBS 2479 / JCM 2466 / KCTC 7840 / NCYC 2677 / UAMH 7654</strain>
    </source>
</reference>
<evidence type="ECO:0000256" key="3">
    <source>
        <dbReference type="ARBA" id="ARBA00022603"/>
    </source>
</evidence>
<evidence type="ECO:0000313" key="7">
    <source>
        <dbReference type="EMBL" id="EJT51756.1"/>
    </source>
</evidence>
<dbReference type="PANTHER" id="PTHR12303:SF6">
    <property type="entry name" value="CARNOSINE N-METHYLTRANSFERASE"/>
    <property type="match status" value="1"/>
</dbReference>
<dbReference type="GeneID" id="25990499"/>
<dbReference type="OrthoDB" id="978at2759"/>
<dbReference type="VEuPathDB" id="FungiDB:A1Q1_06987"/>
<name>J5TN88_TRIAS</name>
<dbReference type="InterPro" id="IPR029063">
    <property type="entry name" value="SAM-dependent_MTases_sf"/>
</dbReference>
<feature type="region of interest" description="Disordered" evidence="6">
    <location>
        <begin position="460"/>
        <end position="482"/>
    </location>
</feature>
<evidence type="ECO:0000256" key="4">
    <source>
        <dbReference type="ARBA" id="ARBA00022679"/>
    </source>
</evidence>
<dbReference type="HOGENOM" id="CLU_030612_1_1_1"/>
<feature type="region of interest" description="Disordered" evidence="6">
    <location>
        <begin position="114"/>
        <end position="180"/>
    </location>
</feature>
<sequence>MADSPEERQHWRDILKAFDGYMQYHVSWGDPGATANLSYRRTTAVDSPSSPSPTTRSSCMTQLAIATSSRLLMRVLGGKLVLGMSLADTRNSEFIDLMIQDPVFADMLAGGDDDTAASAHSHDHHEHTHSHSQGHSHSHDAAEHSHSHSDSDGEPAAPSPANPKPKASHTARDNQQDKVRSTLRSFVRDWTKEGASEREACYKPLLEALEAHFPEVSTRGEKKVLVPGCGLGRLAMEIAARGFWAQGNEFSTYMLIASHFALNQTTTAEEHILFPYLHSWSNHQSTGNHLLRSVRVPDVVPADILAGITPGNFSLVAGDFEEIYGPTHWFTPQSSGSESDDEEAGRVNQRGRWSAVVTCFFIDTARSVLNYMRIIHGLLEDGGVWINVGPLLWHFENSAPRNGIGSIELSLDEVKELAELVGFDIKHMIRSPYTGIPDSMLEHIYNVSSVTLAAADVSVPSGSRRRSRPPTYKPKAEPRDRV</sequence>
<dbReference type="SMART" id="SM01296">
    <property type="entry name" value="N2227"/>
    <property type="match status" value="1"/>
</dbReference>
<accession>J5TN88</accession>
<dbReference type="GO" id="GO:0030735">
    <property type="term" value="F:carnosine N-methyltransferase activity"/>
    <property type="evidence" value="ECO:0007669"/>
    <property type="project" value="UniProtKB-EC"/>
</dbReference>
<evidence type="ECO:0000256" key="5">
    <source>
        <dbReference type="ARBA" id="ARBA00022691"/>
    </source>
</evidence>
<dbReference type="Pfam" id="PF07942">
    <property type="entry name" value="CARME"/>
    <property type="match status" value="1"/>
</dbReference>
<dbReference type="SUPFAM" id="SSF53335">
    <property type="entry name" value="S-adenosyl-L-methionine-dependent methyltransferases"/>
    <property type="match status" value="1"/>
</dbReference>
<dbReference type="Proteomes" id="UP000002748">
    <property type="component" value="Unassembled WGS sequence"/>
</dbReference>
<dbReference type="Gene3D" id="3.40.50.150">
    <property type="entry name" value="Vaccinia Virus protein VP39"/>
    <property type="match status" value="1"/>
</dbReference>
<keyword evidence="3" id="KW-0489">Methyltransferase</keyword>
<organism evidence="7 8">
    <name type="scientific">Trichosporon asahii var. asahii (strain ATCC 90039 / CBS 2479 / JCM 2466 / KCTC 7840 / NBRC 103889/ NCYC 2677 / UAMH 7654)</name>
    <name type="common">Yeast</name>
    <dbReference type="NCBI Taxonomy" id="1186058"/>
    <lineage>
        <taxon>Eukaryota</taxon>
        <taxon>Fungi</taxon>
        <taxon>Dikarya</taxon>
        <taxon>Basidiomycota</taxon>
        <taxon>Agaricomycotina</taxon>
        <taxon>Tremellomycetes</taxon>
        <taxon>Trichosporonales</taxon>
        <taxon>Trichosporonaceae</taxon>
        <taxon>Trichosporon</taxon>
    </lineage>
</organism>
<comment type="similarity">
    <text evidence="1">Belongs to the carnosine N-methyltransferase family.</text>
</comment>
<dbReference type="EMBL" id="ALBS01000047">
    <property type="protein sequence ID" value="EJT51756.1"/>
    <property type="molecule type" value="Genomic_DNA"/>
</dbReference>
<protein>
    <recommendedName>
        <fullName evidence="2">carnosine N-methyltransferase</fullName>
        <ecNumber evidence="2">2.1.1.22</ecNumber>
    </recommendedName>
</protein>
<comment type="caution">
    <text evidence="7">The sequence shown here is derived from an EMBL/GenBank/DDBJ whole genome shotgun (WGS) entry which is preliminary data.</text>
</comment>
<dbReference type="RefSeq" id="XP_014182711.1">
    <property type="nucleotide sequence ID" value="XM_014327236.1"/>
</dbReference>